<organism evidence="2 4">
    <name type="scientific">Halarcobacter bivalviorum</name>
    <dbReference type="NCBI Taxonomy" id="663364"/>
    <lineage>
        <taxon>Bacteria</taxon>
        <taxon>Pseudomonadati</taxon>
        <taxon>Campylobacterota</taxon>
        <taxon>Epsilonproteobacteria</taxon>
        <taxon>Campylobacterales</taxon>
        <taxon>Arcobacteraceae</taxon>
        <taxon>Halarcobacter</taxon>
    </lineage>
</organism>
<dbReference type="Proteomes" id="UP000253850">
    <property type="component" value="Chromosome"/>
</dbReference>
<evidence type="ECO:0000313" key="3">
    <source>
        <dbReference type="Proteomes" id="UP000253850"/>
    </source>
</evidence>
<dbReference type="EMBL" id="PDKM01000004">
    <property type="protein sequence ID" value="RXK09799.1"/>
    <property type="molecule type" value="Genomic_DNA"/>
</dbReference>
<proteinExistence type="predicted"/>
<name>A0AAX2A6B1_9BACT</name>
<dbReference type="EMBL" id="CP031217">
    <property type="protein sequence ID" value="AXH13596.1"/>
    <property type="molecule type" value="Genomic_DNA"/>
</dbReference>
<reference evidence="1 3" key="2">
    <citation type="submission" date="2018-07" db="EMBL/GenBank/DDBJ databases">
        <title>Complete genome of the Arcobacter bivalviorum type strain LMG 26154.</title>
        <authorList>
            <person name="Miller W.G."/>
            <person name="Yee E."/>
            <person name="Bono J.L."/>
        </authorList>
    </citation>
    <scope>NUCLEOTIDE SEQUENCE [LARGE SCALE GENOMIC DNA]</scope>
    <source>
        <strain evidence="1 3">LMG 26154</strain>
    </source>
</reference>
<evidence type="ECO:0000313" key="4">
    <source>
        <dbReference type="Proteomes" id="UP000289193"/>
    </source>
</evidence>
<evidence type="ECO:0000313" key="2">
    <source>
        <dbReference type="EMBL" id="RXK09799.1"/>
    </source>
</evidence>
<accession>A0AAX2A6B1</accession>
<dbReference type="AlphaFoldDB" id="A0AAX2A6B1"/>
<gene>
    <name evidence="1" type="ORF">ABIV_2630</name>
    <name evidence="2" type="ORF">CRV05_08700</name>
</gene>
<dbReference type="Pfam" id="PF11756">
    <property type="entry name" value="YgbA_NO"/>
    <property type="match status" value="1"/>
</dbReference>
<dbReference type="Proteomes" id="UP000289193">
    <property type="component" value="Unassembled WGS sequence"/>
</dbReference>
<dbReference type="KEGG" id="hbv:ABIV_2630"/>
<protein>
    <submittedName>
        <fullName evidence="1">Nitrous oxide-regulated protein</fullName>
    </submittedName>
</protein>
<evidence type="ECO:0000313" key="1">
    <source>
        <dbReference type="EMBL" id="AXH13596.1"/>
    </source>
</evidence>
<reference evidence="2 4" key="1">
    <citation type="submission" date="2017-10" db="EMBL/GenBank/DDBJ databases">
        <title>Genomics of the genus Arcobacter.</title>
        <authorList>
            <person name="Perez-Cataluna A."/>
            <person name="Figueras M.J."/>
        </authorList>
    </citation>
    <scope>NUCLEOTIDE SEQUENCE [LARGE SCALE GENOMIC DNA]</scope>
    <source>
        <strain evidence="2 4">CECT 7835</strain>
    </source>
</reference>
<dbReference type="RefSeq" id="WP_114840374.1">
    <property type="nucleotide sequence ID" value="NZ_CP031217.1"/>
</dbReference>
<sequence>MTKEKFDSEVKTLKKFFEFYCDNKHEKKNLYIKDVSYKGHTFVYELNLCEECIKDINYSIERLQNCIHEEKPRCRKCKTPCYDKMMWKRVAKVMKYSGIHLKINSIKKSLFS</sequence>
<keyword evidence="4" id="KW-1185">Reference proteome</keyword>
<dbReference type="InterPro" id="IPR020483">
    <property type="entry name" value="Uncharacterised_YgbA"/>
</dbReference>